<dbReference type="RefSeq" id="WP_377732725.1">
    <property type="nucleotide sequence ID" value="NZ_JBHSRI010000003.1"/>
</dbReference>
<evidence type="ECO:0000256" key="1">
    <source>
        <dbReference type="ARBA" id="ARBA00004651"/>
    </source>
</evidence>
<feature type="transmembrane region" description="Helical" evidence="6">
    <location>
        <begin position="18"/>
        <end position="39"/>
    </location>
</feature>
<dbReference type="Proteomes" id="UP001596170">
    <property type="component" value="Unassembled WGS sequence"/>
</dbReference>
<comment type="subcellular location">
    <subcellularLocation>
        <location evidence="1">Cell membrane</location>
        <topology evidence="1">Multi-pass membrane protein</topology>
    </subcellularLocation>
</comment>
<protein>
    <submittedName>
        <fullName evidence="7">LysE family translocator</fullName>
    </submittedName>
</protein>
<evidence type="ECO:0000256" key="6">
    <source>
        <dbReference type="SAM" id="Phobius"/>
    </source>
</evidence>
<evidence type="ECO:0000256" key="5">
    <source>
        <dbReference type="ARBA" id="ARBA00023136"/>
    </source>
</evidence>
<evidence type="ECO:0000313" key="8">
    <source>
        <dbReference type="Proteomes" id="UP001596170"/>
    </source>
</evidence>
<dbReference type="PANTHER" id="PTHR30086:SF6">
    <property type="entry name" value="AMINO ACID EFFLUX PROTEIN YCGF-RELATED"/>
    <property type="match status" value="1"/>
</dbReference>
<comment type="caution">
    <text evidence="7">The sequence shown here is derived from an EMBL/GenBank/DDBJ whole genome shotgun (WGS) entry which is preliminary data.</text>
</comment>
<evidence type="ECO:0000256" key="3">
    <source>
        <dbReference type="ARBA" id="ARBA00022692"/>
    </source>
</evidence>
<gene>
    <name evidence="7" type="ORF">ACFPYN_04315</name>
</gene>
<reference evidence="8" key="1">
    <citation type="journal article" date="2019" name="Int. J. Syst. Evol. Microbiol.">
        <title>The Global Catalogue of Microorganisms (GCM) 10K type strain sequencing project: providing services to taxonomists for standard genome sequencing and annotation.</title>
        <authorList>
            <consortium name="The Broad Institute Genomics Platform"/>
            <consortium name="The Broad Institute Genome Sequencing Center for Infectious Disease"/>
            <person name="Wu L."/>
            <person name="Ma J."/>
        </authorList>
    </citation>
    <scope>NUCLEOTIDE SEQUENCE [LARGE SCALE GENOMIC DNA]</scope>
    <source>
        <strain evidence="8">CCUG 54527</strain>
    </source>
</reference>
<keyword evidence="5 6" id="KW-0472">Membrane</keyword>
<dbReference type="Pfam" id="PF01810">
    <property type="entry name" value="LysE"/>
    <property type="match status" value="1"/>
</dbReference>
<dbReference type="PANTHER" id="PTHR30086">
    <property type="entry name" value="ARGININE EXPORTER PROTEIN ARGO"/>
    <property type="match status" value="1"/>
</dbReference>
<accession>A0ABW1L646</accession>
<name>A0ABW1L646_9BACL</name>
<keyword evidence="8" id="KW-1185">Reference proteome</keyword>
<evidence type="ECO:0000256" key="2">
    <source>
        <dbReference type="ARBA" id="ARBA00022475"/>
    </source>
</evidence>
<keyword evidence="3 6" id="KW-0812">Transmembrane</keyword>
<feature type="transmembrane region" description="Helical" evidence="6">
    <location>
        <begin position="203"/>
        <end position="227"/>
    </location>
</feature>
<organism evidence="7 8">
    <name type="scientific">Paenisporosarcina macmurdoensis</name>
    <dbReference type="NCBI Taxonomy" id="212659"/>
    <lineage>
        <taxon>Bacteria</taxon>
        <taxon>Bacillati</taxon>
        <taxon>Bacillota</taxon>
        <taxon>Bacilli</taxon>
        <taxon>Bacillales</taxon>
        <taxon>Caryophanaceae</taxon>
        <taxon>Paenisporosarcina</taxon>
    </lineage>
</organism>
<feature type="transmembrane region" description="Helical" evidence="6">
    <location>
        <begin position="133"/>
        <end position="158"/>
    </location>
</feature>
<evidence type="ECO:0000313" key="7">
    <source>
        <dbReference type="EMBL" id="MFC6038676.1"/>
    </source>
</evidence>
<feature type="transmembrane region" description="Helical" evidence="6">
    <location>
        <begin position="60"/>
        <end position="82"/>
    </location>
</feature>
<feature type="transmembrane region" description="Helical" evidence="6">
    <location>
        <begin position="94"/>
        <end position="112"/>
    </location>
</feature>
<dbReference type="EMBL" id="JBHSRI010000003">
    <property type="protein sequence ID" value="MFC6038676.1"/>
    <property type="molecule type" value="Genomic_DNA"/>
</dbReference>
<sequence>MFVVVQVVSNEYDEEHHIIGGLFINSIFTYFFLGVSLAAPIGPVKATLLNTGIKNGFFHAWIFGIGALVTDIMYMLMVFFGIGQFIDSPVLKTILWSFGCFVLLYTGVENLLTLKKIKVDTKIGKTIRFRQSLLSGFVMAMLNPLTILFWLGIYGSILAGTTETLSWHQIIVYSVAILFGISLVDLMMAFISSVARKLLNTKLLRNISIVSSLAMIGFGIFFGVQAYKSLL</sequence>
<keyword evidence="4 6" id="KW-1133">Transmembrane helix</keyword>
<keyword evidence="2" id="KW-1003">Cell membrane</keyword>
<evidence type="ECO:0000256" key="4">
    <source>
        <dbReference type="ARBA" id="ARBA00022989"/>
    </source>
</evidence>
<proteinExistence type="predicted"/>
<dbReference type="InterPro" id="IPR001123">
    <property type="entry name" value="LeuE-type"/>
</dbReference>
<feature type="transmembrane region" description="Helical" evidence="6">
    <location>
        <begin position="170"/>
        <end position="191"/>
    </location>
</feature>